<accession>A0A7T8K1C3</accession>
<dbReference type="Proteomes" id="UP000595437">
    <property type="component" value="Chromosome 11"/>
</dbReference>
<protein>
    <submittedName>
        <fullName evidence="1">Leucine carboxyl methyltransferase 2</fullName>
    </submittedName>
</protein>
<feature type="non-terminal residue" evidence="1">
    <location>
        <position position="93"/>
    </location>
</feature>
<sequence>HSFTKVDENTFLLIGGKSSTDIFSDVHLYSMEEKAWKSFPMRCPHGLFSHSANKWRNFIVVSGGMTDLNSNEDLIFIDTLEKTIKLDSFNGKG</sequence>
<keyword evidence="2" id="KW-1185">Reference proteome</keyword>
<keyword evidence="1" id="KW-0489">Methyltransferase</keyword>
<dbReference type="EMBL" id="CP045900">
    <property type="protein sequence ID" value="QQP41921.1"/>
    <property type="molecule type" value="Genomic_DNA"/>
</dbReference>
<organism evidence="1 2">
    <name type="scientific">Caligus rogercresseyi</name>
    <name type="common">Sea louse</name>
    <dbReference type="NCBI Taxonomy" id="217165"/>
    <lineage>
        <taxon>Eukaryota</taxon>
        <taxon>Metazoa</taxon>
        <taxon>Ecdysozoa</taxon>
        <taxon>Arthropoda</taxon>
        <taxon>Crustacea</taxon>
        <taxon>Multicrustacea</taxon>
        <taxon>Hexanauplia</taxon>
        <taxon>Copepoda</taxon>
        <taxon>Siphonostomatoida</taxon>
        <taxon>Caligidae</taxon>
        <taxon>Caligus</taxon>
    </lineage>
</organism>
<reference evidence="2" key="1">
    <citation type="submission" date="2021-01" db="EMBL/GenBank/DDBJ databases">
        <title>Caligus Genome Assembly.</title>
        <authorList>
            <person name="Gallardo-Escarate C."/>
        </authorList>
    </citation>
    <scope>NUCLEOTIDE SEQUENCE [LARGE SCALE GENOMIC DNA]</scope>
</reference>
<gene>
    <name evidence="1" type="ORF">FKW44_016431</name>
</gene>
<name>A0A7T8K1C3_CALRO</name>
<dbReference type="OrthoDB" id="203237at2759"/>
<evidence type="ECO:0000313" key="2">
    <source>
        <dbReference type="Proteomes" id="UP000595437"/>
    </source>
</evidence>
<evidence type="ECO:0000313" key="1">
    <source>
        <dbReference type="EMBL" id="QQP41921.1"/>
    </source>
</evidence>
<dbReference type="AlphaFoldDB" id="A0A7T8K1C3"/>
<feature type="non-terminal residue" evidence="1">
    <location>
        <position position="1"/>
    </location>
</feature>
<dbReference type="GO" id="GO:0032259">
    <property type="term" value="P:methylation"/>
    <property type="evidence" value="ECO:0007669"/>
    <property type="project" value="UniProtKB-KW"/>
</dbReference>
<dbReference type="SUPFAM" id="SSF117281">
    <property type="entry name" value="Kelch motif"/>
    <property type="match status" value="1"/>
</dbReference>
<keyword evidence="1" id="KW-0808">Transferase</keyword>
<dbReference type="Gene3D" id="2.120.10.80">
    <property type="entry name" value="Kelch-type beta propeller"/>
    <property type="match status" value="1"/>
</dbReference>
<proteinExistence type="predicted"/>
<dbReference type="GO" id="GO:0008168">
    <property type="term" value="F:methyltransferase activity"/>
    <property type="evidence" value="ECO:0007669"/>
    <property type="project" value="UniProtKB-KW"/>
</dbReference>
<dbReference type="InterPro" id="IPR015915">
    <property type="entry name" value="Kelch-typ_b-propeller"/>
</dbReference>